<proteinExistence type="predicted"/>
<name>A0A1H3CLL9_9RHOB</name>
<gene>
    <name evidence="1" type="ORF">SAMN05444336_106150</name>
</gene>
<dbReference type="Proteomes" id="UP000199118">
    <property type="component" value="Unassembled WGS sequence"/>
</dbReference>
<dbReference type="EMBL" id="FNMZ01000006">
    <property type="protein sequence ID" value="SDX54976.1"/>
    <property type="molecule type" value="Genomic_DNA"/>
</dbReference>
<accession>A0A1H3CLL9</accession>
<keyword evidence="2" id="KW-1185">Reference proteome</keyword>
<sequence length="67" mass="7506">MSGLDAGFAYQRCMTEIEKRIEAGDLASFEAQQFRYDPHGLTGIRLLIEIEHPDGTGSTFYSGCTFR</sequence>
<evidence type="ECO:0000313" key="2">
    <source>
        <dbReference type="Proteomes" id="UP000199118"/>
    </source>
</evidence>
<reference evidence="1 2" key="1">
    <citation type="submission" date="2016-10" db="EMBL/GenBank/DDBJ databases">
        <authorList>
            <person name="de Groot N.N."/>
        </authorList>
    </citation>
    <scope>NUCLEOTIDE SEQUENCE [LARGE SCALE GENOMIC DNA]</scope>
    <source>
        <strain evidence="1 2">DSM 17890</strain>
    </source>
</reference>
<dbReference type="AlphaFoldDB" id="A0A1H3CLL9"/>
<organism evidence="1 2">
    <name type="scientific">Albimonas donghaensis</name>
    <dbReference type="NCBI Taxonomy" id="356660"/>
    <lineage>
        <taxon>Bacteria</taxon>
        <taxon>Pseudomonadati</taxon>
        <taxon>Pseudomonadota</taxon>
        <taxon>Alphaproteobacteria</taxon>
        <taxon>Rhodobacterales</taxon>
        <taxon>Paracoccaceae</taxon>
        <taxon>Albimonas</taxon>
    </lineage>
</organism>
<protein>
    <submittedName>
        <fullName evidence="1">Uncharacterized protein</fullName>
    </submittedName>
</protein>
<evidence type="ECO:0000313" key="1">
    <source>
        <dbReference type="EMBL" id="SDX54976.1"/>
    </source>
</evidence>